<dbReference type="FunFam" id="3.40.50.1820:FF:000107">
    <property type="entry name" value="Palmitoyl-protein thioesterase 1"/>
    <property type="match status" value="1"/>
</dbReference>
<dbReference type="CTD" id="5538"/>
<evidence type="ECO:0000256" key="9">
    <source>
        <dbReference type="ARBA" id="ARBA00047409"/>
    </source>
</evidence>
<reference evidence="11" key="1">
    <citation type="submission" date="2022-01" db="UniProtKB">
        <authorList>
            <consortium name="EnsemblMetazoa"/>
        </authorList>
    </citation>
    <scope>IDENTIFICATION</scope>
</reference>
<dbReference type="GO" id="GO:0008474">
    <property type="term" value="F:palmitoyl-(protein) hydrolase activity"/>
    <property type="evidence" value="ECO:0007669"/>
    <property type="project" value="UniProtKB-EC"/>
</dbReference>
<keyword evidence="5" id="KW-0378">Hydrolase</keyword>
<dbReference type="EC" id="3.1.2.22" evidence="2"/>
<dbReference type="InterPro" id="IPR002472">
    <property type="entry name" value="Palm_thioest"/>
</dbReference>
<sequence>MLRIILIINLFSFGLGATPIVLWHGMGDSCCNPLSLGSFAKHLEKSIPGVYVKSLQLGSNVFDDVLHGFFMDSNEQVRQACEMILNDERLKDGYNAIGFSQGSQFLRAVAQQCGTKMQNLISFGGQHQGIYGLPKCFYPEKLCNYMRLLLNKFAYQSWVQNEFVQAQYWHDPLREKEYVQGSHFLAEINNERNFNKTYRKGLTSLKNFVMVKFLNDTMVVPSESSWFGFYTPGQAENITALRDSRLYKDNKDRLGLRQMDKEGKLKFLAVEGDHLHFRVNWIEENIIKPYLK</sequence>
<dbReference type="InterPro" id="IPR029058">
    <property type="entry name" value="AB_hydrolase_fold"/>
</dbReference>
<keyword evidence="7" id="KW-0325">Glycoprotein</keyword>
<evidence type="ECO:0000256" key="3">
    <source>
        <dbReference type="ARBA" id="ARBA00014212"/>
    </source>
</evidence>
<name>A0A8I6RGA6_CIMLE</name>
<keyword evidence="4 10" id="KW-0732">Signal</keyword>
<proteinExistence type="inferred from homology"/>
<dbReference type="GeneID" id="106663184"/>
<keyword evidence="12" id="KW-1185">Reference proteome</keyword>
<evidence type="ECO:0000256" key="8">
    <source>
        <dbReference type="ARBA" id="ARBA00031934"/>
    </source>
</evidence>
<accession>A0A8I6RGA6</accession>
<dbReference type="SUPFAM" id="SSF53474">
    <property type="entry name" value="alpha/beta-Hydrolases"/>
    <property type="match status" value="1"/>
</dbReference>
<feature type="chain" id="PRO_5035152917" description="Palmitoyl-protein thioesterase 1" evidence="10">
    <location>
        <begin position="17"/>
        <end position="292"/>
    </location>
</feature>
<organism evidence="11 12">
    <name type="scientific">Cimex lectularius</name>
    <name type="common">Bed bug</name>
    <name type="synonym">Acanthia lectularia</name>
    <dbReference type="NCBI Taxonomy" id="79782"/>
    <lineage>
        <taxon>Eukaryota</taxon>
        <taxon>Metazoa</taxon>
        <taxon>Ecdysozoa</taxon>
        <taxon>Arthropoda</taxon>
        <taxon>Hexapoda</taxon>
        <taxon>Insecta</taxon>
        <taxon>Pterygota</taxon>
        <taxon>Neoptera</taxon>
        <taxon>Paraneoptera</taxon>
        <taxon>Hemiptera</taxon>
        <taxon>Heteroptera</taxon>
        <taxon>Panheteroptera</taxon>
        <taxon>Cimicomorpha</taxon>
        <taxon>Cimicidae</taxon>
        <taxon>Cimex</taxon>
    </lineage>
</organism>
<protein>
    <recommendedName>
        <fullName evidence="3">Palmitoyl-protein thioesterase 1</fullName>
        <ecNumber evidence="2">3.1.2.22</ecNumber>
    </recommendedName>
    <alternativeName>
        <fullName evidence="8">Palmitoyl-protein hydrolase 1</fullName>
    </alternativeName>
</protein>
<evidence type="ECO:0000256" key="5">
    <source>
        <dbReference type="ARBA" id="ARBA00022801"/>
    </source>
</evidence>
<dbReference type="KEGG" id="clec:106663184"/>
<dbReference type="GO" id="GO:0005764">
    <property type="term" value="C:lysosome"/>
    <property type="evidence" value="ECO:0007669"/>
    <property type="project" value="TreeGrafter"/>
</dbReference>
<dbReference type="OMA" id="KFVMVMF"/>
<dbReference type="OrthoDB" id="10263094at2759"/>
<dbReference type="Pfam" id="PF02089">
    <property type="entry name" value="Palm_thioest"/>
    <property type="match status" value="1"/>
</dbReference>
<keyword evidence="6" id="KW-1015">Disulfide bond</keyword>
<comment type="similarity">
    <text evidence="1">Belongs to the palmitoyl-protein thioesterase family.</text>
</comment>
<evidence type="ECO:0000256" key="4">
    <source>
        <dbReference type="ARBA" id="ARBA00022729"/>
    </source>
</evidence>
<evidence type="ECO:0000256" key="2">
    <source>
        <dbReference type="ARBA" id="ARBA00012423"/>
    </source>
</evidence>
<dbReference type="PANTHER" id="PTHR11247:SF8">
    <property type="entry name" value="PALMITOYL-PROTEIN THIOESTERASE 1"/>
    <property type="match status" value="1"/>
</dbReference>
<dbReference type="GO" id="GO:0006898">
    <property type="term" value="P:receptor-mediated endocytosis"/>
    <property type="evidence" value="ECO:0007669"/>
    <property type="project" value="TreeGrafter"/>
</dbReference>
<evidence type="ECO:0000256" key="10">
    <source>
        <dbReference type="SAM" id="SignalP"/>
    </source>
</evidence>
<evidence type="ECO:0000313" key="11">
    <source>
        <dbReference type="EnsemblMetazoa" id="XP_014243319.1"/>
    </source>
</evidence>
<evidence type="ECO:0000256" key="7">
    <source>
        <dbReference type="ARBA" id="ARBA00023180"/>
    </source>
</evidence>
<dbReference type="EnsemblMetazoa" id="XM_014387833.2">
    <property type="protein sequence ID" value="XP_014243319.1"/>
    <property type="gene ID" value="LOC106663184"/>
</dbReference>
<dbReference type="Proteomes" id="UP000494040">
    <property type="component" value="Unassembled WGS sequence"/>
</dbReference>
<dbReference type="Gene3D" id="3.40.50.1820">
    <property type="entry name" value="alpha/beta hydrolase"/>
    <property type="match status" value="1"/>
</dbReference>
<comment type="catalytic activity">
    <reaction evidence="9">
        <text>S-hexadecanoyl-L-cysteinyl-[protein] + H2O = L-cysteinyl-[protein] + hexadecanoate + H(+)</text>
        <dbReference type="Rhea" id="RHEA:19233"/>
        <dbReference type="Rhea" id="RHEA-COMP:10131"/>
        <dbReference type="Rhea" id="RHEA-COMP:11032"/>
        <dbReference type="ChEBI" id="CHEBI:7896"/>
        <dbReference type="ChEBI" id="CHEBI:15377"/>
        <dbReference type="ChEBI" id="CHEBI:15378"/>
        <dbReference type="ChEBI" id="CHEBI:29950"/>
        <dbReference type="ChEBI" id="CHEBI:74151"/>
        <dbReference type="EC" id="3.1.2.22"/>
    </reaction>
    <physiologicalReaction direction="left-to-right" evidence="9">
        <dbReference type="Rhea" id="RHEA:19234"/>
    </physiologicalReaction>
</comment>
<dbReference type="PANTHER" id="PTHR11247">
    <property type="entry name" value="PALMITOYL-PROTEIN THIOESTERASE/DOLICHYLDIPHOSPHATASE 1"/>
    <property type="match status" value="1"/>
</dbReference>
<evidence type="ECO:0000256" key="6">
    <source>
        <dbReference type="ARBA" id="ARBA00023157"/>
    </source>
</evidence>
<dbReference type="RefSeq" id="XP_014243319.1">
    <property type="nucleotide sequence ID" value="XM_014387833.2"/>
</dbReference>
<dbReference type="AlphaFoldDB" id="A0A8I6RGA6"/>
<evidence type="ECO:0000313" key="12">
    <source>
        <dbReference type="Proteomes" id="UP000494040"/>
    </source>
</evidence>
<feature type="signal peptide" evidence="10">
    <location>
        <begin position="1"/>
        <end position="16"/>
    </location>
</feature>
<evidence type="ECO:0000256" key="1">
    <source>
        <dbReference type="ARBA" id="ARBA00010758"/>
    </source>
</evidence>
<dbReference type="PRINTS" id="PR00414">
    <property type="entry name" value="PPTHIESTRASE"/>
</dbReference>